<reference evidence="2" key="1">
    <citation type="submission" date="2020-08" db="EMBL/GenBank/DDBJ databases">
        <title>Genome public.</title>
        <authorList>
            <person name="Liu C."/>
            <person name="Sun Q."/>
        </authorList>
    </citation>
    <scope>NUCLEOTIDE SEQUENCE</scope>
    <source>
        <strain evidence="2">N12</strain>
    </source>
</reference>
<feature type="chain" id="PRO_5039622204" description="6-bladed beta-propeller" evidence="1">
    <location>
        <begin position="25"/>
        <end position="346"/>
    </location>
</feature>
<gene>
    <name evidence="2" type="ORF">H8744_04050</name>
</gene>
<evidence type="ECO:0000313" key="3">
    <source>
        <dbReference type="Proteomes" id="UP000651085"/>
    </source>
</evidence>
<dbReference type="RefSeq" id="WP_262433625.1">
    <property type="nucleotide sequence ID" value="NZ_JACRTF010000001.1"/>
</dbReference>
<accession>A0A926EYU1</accession>
<evidence type="ECO:0000256" key="1">
    <source>
        <dbReference type="SAM" id="SignalP"/>
    </source>
</evidence>
<feature type="signal peptide" evidence="1">
    <location>
        <begin position="1"/>
        <end position="24"/>
    </location>
</feature>
<comment type="caution">
    <text evidence="2">The sequence shown here is derived from an EMBL/GenBank/DDBJ whole genome shotgun (WGS) entry which is preliminary data.</text>
</comment>
<proteinExistence type="predicted"/>
<name>A0A926EYU1_9BACT</name>
<dbReference type="SUPFAM" id="SSF69304">
    <property type="entry name" value="Tricorn protease N-terminal domain"/>
    <property type="match status" value="1"/>
</dbReference>
<organism evidence="2 3">
    <name type="scientific">Jilunia laotingensis</name>
    <dbReference type="NCBI Taxonomy" id="2763675"/>
    <lineage>
        <taxon>Bacteria</taxon>
        <taxon>Pseudomonadati</taxon>
        <taxon>Bacteroidota</taxon>
        <taxon>Bacteroidia</taxon>
        <taxon>Bacteroidales</taxon>
        <taxon>Bacteroidaceae</taxon>
        <taxon>Jilunia</taxon>
    </lineage>
</organism>
<keyword evidence="3" id="KW-1185">Reference proteome</keyword>
<keyword evidence="1" id="KW-0732">Signal</keyword>
<dbReference type="AlphaFoldDB" id="A0A926EYU1"/>
<dbReference type="Proteomes" id="UP000651085">
    <property type="component" value="Unassembled WGS sequence"/>
</dbReference>
<sequence length="346" mass="39786">MEKKFMLTKYFSILLLIIALPLSAQINIDTDQAIHVKSFAKSDIFADVYSINIGQGADKPFSLIKPYTTRDNKLLLSCWPSELYLYDLEGKFLKRIHSGDQLPVNTYDRNKNYFYLEVLDGGVPTWYGIDLKIGEVVTRLPKPSIYEKQIVNFKRTGADEYVCFVNNQSGNDSVFVVFFDGKGKVKCTIPEERTYKKNGEDNPYFQGQFYDYDGKHYFKELLWGTTVYEIGDCKLIPHIQFDLGSKTPNYAYRDMPEKNKGTYQLGTVMETDTRIYFSYNVNKETFWGYYSKADGKTYVTKLPSKDKITDKGESCNFLPAWDSGFETVTAIQSKDKEPVIVVGDLK</sequence>
<evidence type="ECO:0000313" key="2">
    <source>
        <dbReference type="EMBL" id="MBC8592428.1"/>
    </source>
</evidence>
<evidence type="ECO:0008006" key="4">
    <source>
        <dbReference type="Google" id="ProtNLM"/>
    </source>
</evidence>
<dbReference type="EMBL" id="JACRTF010000001">
    <property type="protein sequence ID" value="MBC8592428.1"/>
    <property type="molecule type" value="Genomic_DNA"/>
</dbReference>
<protein>
    <recommendedName>
        <fullName evidence="4">6-bladed beta-propeller</fullName>
    </recommendedName>
</protein>